<accession>A0A0J7NAW8</accession>
<keyword evidence="1 4" id="KW-0808">Transferase</keyword>
<dbReference type="InterPro" id="IPR000850">
    <property type="entry name" value="Adenylat/UMP-CMP_kin"/>
</dbReference>
<keyword evidence="2" id="KW-0547">Nucleotide-binding</keyword>
<evidence type="ECO:0000256" key="2">
    <source>
        <dbReference type="ARBA" id="ARBA00022741"/>
    </source>
</evidence>
<dbReference type="Gene3D" id="3.40.50.300">
    <property type="entry name" value="P-loop containing nucleotide triphosphate hydrolases"/>
    <property type="match status" value="1"/>
</dbReference>
<evidence type="ECO:0000259" key="5">
    <source>
        <dbReference type="Pfam" id="PF05191"/>
    </source>
</evidence>
<evidence type="ECO:0000256" key="1">
    <source>
        <dbReference type="ARBA" id="ARBA00022679"/>
    </source>
</evidence>
<comment type="similarity">
    <text evidence="4">Belongs to the adenylate kinase family.</text>
</comment>
<dbReference type="STRING" id="67767.A0A0J7NAW8"/>
<keyword evidence="3 4" id="KW-0418">Kinase</keyword>
<dbReference type="Pfam" id="PF00406">
    <property type="entry name" value="ADK"/>
    <property type="match status" value="1"/>
</dbReference>
<organism evidence="6 7">
    <name type="scientific">Lasius niger</name>
    <name type="common">Black garden ant</name>
    <dbReference type="NCBI Taxonomy" id="67767"/>
    <lineage>
        <taxon>Eukaryota</taxon>
        <taxon>Metazoa</taxon>
        <taxon>Ecdysozoa</taxon>
        <taxon>Arthropoda</taxon>
        <taxon>Hexapoda</taxon>
        <taxon>Insecta</taxon>
        <taxon>Pterygota</taxon>
        <taxon>Neoptera</taxon>
        <taxon>Endopterygota</taxon>
        <taxon>Hymenoptera</taxon>
        <taxon>Apocrita</taxon>
        <taxon>Aculeata</taxon>
        <taxon>Formicoidea</taxon>
        <taxon>Formicidae</taxon>
        <taxon>Formicinae</taxon>
        <taxon>Lasius</taxon>
        <taxon>Lasius</taxon>
    </lineage>
</organism>
<name>A0A0J7NAW8_LASNI</name>
<evidence type="ECO:0000256" key="3">
    <source>
        <dbReference type="ARBA" id="ARBA00022777"/>
    </source>
</evidence>
<dbReference type="InterPro" id="IPR027417">
    <property type="entry name" value="P-loop_NTPase"/>
</dbReference>
<dbReference type="EMBL" id="LBMM01007408">
    <property type="protein sequence ID" value="KMQ89750.1"/>
    <property type="molecule type" value="Genomic_DNA"/>
</dbReference>
<dbReference type="PaxDb" id="67767-A0A0J7NAW8"/>
<comment type="caution">
    <text evidence="6">The sequence shown here is derived from an EMBL/GenBank/DDBJ whole genome shotgun (WGS) entry which is preliminary data.</text>
</comment>
<dbReference type="Proteomes" id="UP000036403">
    <property type="component" value="Unassembled WGS sequence"/>
</dbReference>
<feature type="domain" description="Adenylate kinase active site lid" evidence="5">
    <location>
        <begin position="88"/>
        <end position="123"/>
    </location>
</feature>
<gene>
    <name evidence="6" type="ORF">RF55_10587</name>
</gene>
<dbReference type="PROSITE" id="PS00113">
    <property type="entry name" value="ADENYLATE_KINASE"/>
    <property type="match status" value="1"/>
</dbReference>
<dbReference type="AlphaFoldDB" id="A0A0J7NAW8"/>
<dbReference type="PRINTS" id="PR00094">
    <property type="entry name" value="ADENYLTKNASE"/>
</dbReference>
<dbReference type="InterPro" id="IPR033690">
    <property type="entry name" value="Adenylat_kinase_CS"/>
</dbReference>
<keyword evidence="7" id="KW-1185">Reference proteome</keyword>
<dbReference type="Pfam" id="PF05191">
    <property type="entry name" value="ADK_lid"/>
    <property type="match status" value="1"/>
</dbReference>
<dbReference type="SUPFAM" id="SSF52540">
    <property type="entry name" value="P-loop containing nucleoside triphosphate hydrolases"/>
    <property type="match status" value="1"/>
</dbReference>
<evidence type="ECO:0000313" key="7">
    <source>
        <dbReference type="Proteomes" id="UP000036403"/>
    </source>
</evidence>
<dbReference type="CDD" id="cd01428">
    <property type="entry name" value="ADK"/>
    <property type="match status" value="1"/>
</dbReference>
<evidence type="ECO:0000313" key="6">
    <source>
        <dbReference type="EMBL" id="KMQ89750.1"/>
    </source>
</evidence>
<dbReference type="HAMAP" id="MF_00235">
    <property type="entry name" value="Adenylate_kinase_Adk"/>
    <property type="match status" value="1"/>
</dbReference>
<dbReference type="GO" id="GO:0004017">
    <property type="term" value="F:AMP kinase activity"/>
    <property type="evidence" value="ECO:0007669"/>
    <property type="project" value="InterPro"/>
</dbReference>
<dbReference type="GO" id="GO:0005524">
    <property type="term" value="F:ATP binding"/>
    <property type="evidence" value="ECO:0007669"/>
    <property type="project" value="InterPro"/>
</dbReference>
<sequence length="176" mass="20377">MHCVLIYLLADLGREVKRYMNSGSFVPDDTMISLIGEEIESVADRNWLLDGFPRTLTQAERLQKLQPINLVMNLVVPTSVILDRVKSRWVHLPSGRVYSIGFNDPRVPGKDDITGEPLSQREDDKPEVVQRRLQDYVTKTEPVVRFYREIGVLKDFHGNTTDEMWPKIRNCIAQYF</sequence>
<dbReference type="InterPro" id="IPR007862">
    <property type="entry name" value="Adenylate_kinase_lid-dom"/>
</dbReference>
<reference evidence="6 7" key="1">
    <citation type="submission" date="2015-04" db="EMBL/GenBank/DDBJ databases">
        <title>Lasius niger genome sequencing.</title>
        <authorList>
            <person name="Konorov E.A."/>
            <person name="Nikitin M.A."/>
            <person name="Kirill M.V."/>
            <person name="Chang P."/>
        </authorList>
    </citation>
    <scope>NUCLEOTIDE SEQUENCE [LARGE SCALE GENOMIC DNA]</scope>
    <source>
        <tissue evidence="6">Whole</tissue>
    </source>
</reference>
<dbReference type="PANTHER" id="PTHR23359">
    <property type="entry name" value="NUCLEOTIDE KINASE"/>
    <property type="match status" value="1"/>
</dbReference>
<dbReference type="OrthoDB" id="439792at2759"/>
<protein>
    <submittedName>
        <fullName evidence="6">Gtp:amp phosphotransferase mitochondrial</fullName>
    </submittedName>
</protein>
<evidence type="ECO:0000256" key="4">
    <source>
        <dbReference type="RuleBase" id="RU003330"/>
    </source>
</evidence>
<proteinExistence type="inferred from homology"/>